<dbReference type="InterPro" id="IPR011123">
    <property type="entry name" value="Y_Y_Y"/>
</dbReference>
<dbReference type="PANTHER" id="PTHR43547">
    <property type="entry name" value="TWO-COMPONENT HISTIDINE KINASE"/>
    <property type="match status" value="1"/>
</dbReference>
<evidence type="ECO:0000256" key="1">
    <source>
        <dbReference type="ARBA" id="ARBA00022553"/>
    </source>
</evidence>
<dbReference type="AlphaFoldDB" id="A0A1I1YRV6"/>
<dbReference type="Gene3D" id="3.60.40.10">
    <property type="entry name" value="PPM-type phosphatase domain"/>
    <property type="match status" value="1"/>
</dbReference>
<keyword evidence="2" id="KW-0472">Membrane</keyword>
<dbReference type="Gene3D" id="2.130.10.10">
    <property type="entry name" value="YVTN repeat-like/Quinoprotein amine dehydrogenase"/>
    <property type="match status" value="4"/>
</dbReference>
<keyword evidence="2" id="KW-0812">Transmembrane</keyword>
<dbReference type="SUPFAM" id="SSF50998">
    <property type="entry name" value="Quinoprotein alcohol dehydrogenase-like"/>
    <property type="match status" value="1"/>
</dbReference>
<dbReference type="SUPFAM" id="SSF63829">
    <property type="entry name" value="Calcium-dependent phosphotriesterase"/>
    <property type="match status" value="1"/>
</dbReference>
<dbReference type="PANTHER" id="PTHR43547:SF2">
    <property type="entry name" value="HYBRID SIGNAL TRANSDUCTION HISTIDINE KINASE C"/>
    <property type="match status" value="1"/>
</dbReference>
<feature type="domain" description="Two component regulator three Y" evidence="4">
    <location>
        <begin position="705"/>
        <end position="768"/>
    </location>
</feature>
<dbReference type="InterPro" id="IPR011047">
    <property type="entry name" value="Quinoprotein_ADH-like_sf"/>
</dbReference>
<dbReference type="InterPro" id="IPR011110">
    <property type="entry name" value="Reg_prop"/>
</dbReference>
<dbReference type="STRING" id="385682.SAMN05444380_108100"/>
<feature type="domain" description="PPM-type phosphatase" evidence="3">
    <location>
        <begin position="880"/>
        <end position="1082"/>
    </location>
</feature>
<reference evidence="5 6" key="1">
    <citation type="submission" date="2016-10" db="EMBL/GenBank/DDBJ databases">
        <authorList>
            <person name="de Groot N.N."/>
        </authorList>
    </citation>
    <scope>NUCLEOTIDE SEQUENCE [LARGE SCALE GENOMIC DNA]</scope>
    <source>
        <strain evidence="5 6">DSM 19012</strain>
    </source>
</reference>
<keyword evidence="1" id="KW-0597">Phosphoprotein</keyword>
<accession>A0A1I1YRV6</accession>
<dbReference type="Proteomes" id="UP000181976">
    <property type="component" value="Unassembled WGS sequence"/>
</dbReference>
<dbReference type="InterPro" id="IPR013783">
    <property type="entry name" value="Ig-like_fold"/>
</dbReference>
<organism evidence="5 6">
    <name type="scientific">Thermophagus xiamenensis</name>
    <dbReference type="NCBI Taxonomy" id="385682"/>
    <lineage>
        <taxon>Bacteria</taxon>
        <taxon>Pseudomonadati</taxon>
        <taxon>Bacteroidota</taxon>
        <taxon>Bacteroidia</taxon>
        <taxon>Marinilabiliales</taxon>
        <taxon>Marinilabiliaceae</taxon>
        <taxon>Thermophagus</taxon>
    </lineage>
</organism>
<dbReference type="Pfam" id="PF07494">
    <property type="entry name" value="Reg_prop"/>
    <property type="match status" value="4"/>
</dbReference>
<evidence type="ECO:0000259" key="3">
    <source>
        <dbReference type="Pfam" id="PF07228"/>
    </source>
</evidence>
<gene>
    <name evidence="5" type="ORF">SAMN05444380_108100</name>
</gene>
<dbReference type="Pfam" id="PF07228">
    <property type="entry name" value="SpoIIE"/>
    <property type="match status" value="1"/>
</dbReference>
<keyword evidence="6" id="KW-1185">Reference proteome</keyword>
<evidence type="ECO:0000259" key="4">
    <source>
        <dbReference type="Pfam" id="PF07495"/>
    </source>
</evidence>
<dbReference type="eggNOG" id="COG2208">
    <property type="taxonomic scope" value="Bacteria"/>
</dbReference>
<dbReference type="InParanoid" id="A0A1I1YRV6"/>
<protein>
    <submittedName>
        <fullName evidence="5">Serine phosphatase RsbU, regulator of sigma subunit</fullName>
    </submittedName>
</protein>
<dbReference type="eggNOG" id="COG3292">
    <property type="taxonomic scope" value="Bacteria"/>
</dbReference>
<dbReference type="InterPro" id="IPR036457">
    <property type="entry name" value="PPM-type-like_dom_sf"/>
</dbReference>
<dbReference type="InterPro" id="IPR001932">
    <property type="entry name" value="PPM-type_phosphatase-like_dom"/>
</dbReference>
<evidence type="ECO:0000256" key="2">
    <source>
        <dbReference type="SAM" id="Phobius"/>
    </source>
</evidence>
<evidence type="ECO:0000313" key="5">
    <source>
        <dbReference type="EMBL" id="SFE22256.1"/>
    </source>
</evidence>
<keyword evidence="2" id="KW-1133">Transmembrane helix</keyword>
<dbReference type="Pfam" id="PF07495">
    <property type="entry name" value="Y_Y_Y"/>
    <property type="match status" value="1"/>
</dbReference>
<feature type="transmembrane region" description="Helical" evidence="2">
    <location>
        <begin position="776"/>
        <end position="795"/>
    </location>
</feature>
<dbReference type="EMBL" id="FONA01000008">
    <property type="protein sequence ID" value="SFE22256.1"/>
    <property type="molecule type" value="Genomic_DNA"/>
</dbReference>
<name>A0A1I1YRV6_9BACT</name>
<evidence type="ECO:0000313" key="6">
    <source>
        <dbReference type="Proteomes" id="UP000181976"/>
    </source>
</evidence>
<dbReference type="Gene3D" id="2.60.40.10">
    <property type="entry name" value="Immunoglobulins"/>
    <property type="match status" value="1"/>
</dbReference>
<dbReference type="GO" id="GO:0000155">
    <property type="term" value="F:phosphorelay sensor kinase activity"/>
    <property type="evidence" value="ECO:0007669"/>
    <property type="project" value="TreeGrafter"/>
</dbReference>
<sequence>MLFSTESAGNNVADKIPNFTIRDGLSNNTITVIYQDSFGFLWIGTDDGLNRYDGYEFIKFRYDPADDNSISANHISAIVEDFNNNLWVGTSNGLNKLDYSTGKFTRFLANPDSLHFLPENNVLGLLVDIQGRLWIKTESFLSLFIDETSGFENFGHFNNVFNMAEVLRYPIVQESDSSLLVGSKDGLNRFNIISRQFTRFTNAVGGGFACKSIIYDILPLTFQRFLVASSSGLKVLDFENSVISDPSYAFSSLEAPDFKKIIRINEETILAGTNKGLIAFNPETGQEIEIIPHHESKKIGQITALFQDRSGIIWVGSRFNGLFKINLSPPKFRVFPYSNANITDPLNSKNFQSVFEDSDQSLWLATLEDGIYRFFPDKNRIKHYIIPGKKESNNSSLNVYVLNKDRTGRLWAGTNGGLYFYDEFVDGFVEFNPGLEKGVYNLLKNNYIYALQNDLDGNLWVGTCFGLYRIEGRNVFSFFSDKKDTSGLLSDYIHSLCLDETGNLWIGTSEGLNYWDHRSKQILRVPFFGFQGKILKTPVLSLSFSYKGTVLAGTTSGLWEISFPDISTRLVPGCSNLENDVIKAVVSDHTNRIWVSTNKGIACLNPDGTIYSFDIRDGLPDYVFNKNSVFRNREGTMFFGSTNGLCWFHPDSINYNLVRPSLALTNISITEKGKEQMNLWPNRDNLIIKYKPFLKVDVEFSALEFTEPSKNRYKTFLEGYDADWGPVTFDNRVSFSNLLPGSYTLKIIASNNDFTWNNDPLELKIIVKPPLWMSNYAFAFYFLVLIFIIHLFINYRIRHYRKVNRDLLEKTVNKKQLETQREILSRINLRLTDSINYARRIQRAMLPAEEAFSAVFPHSFVYLRARDIVSGDFFWFYEKGDKVFVAAVDCTGHGVPGAFMSIIGMDLLKNVVEFQGIEDPARILDTMNKELIRTLHHDQNLPGFESNVKDGMDMAMLSIDRHKKKLTFAGAYNGFYLIRDNEIHSYKGDRFPIGYLKDGEMPVFTEREILLQDQDIIYLFSDGVPDQFGGPNHKKFKYRRFRLLLLNIHHLPFQQQKSILHQKIEDWMNGENEQVDDMLVIGFKPLGNRLEL</sequence>
<dbReference type="InterPro" id="IPR015943">
    <property type="entry name" value="WD40/YVTN_repeat-like_dom_sf"/>
</dbReference>
<proteinExistence type="predicted"/>